<evidence type="ECO:0000313" key="1">
    <source>
        <dbReference type="EMBL" id="PJJ54214.1"/>
    </source>
</evidence>
<keyword evidence="2" id="KW-1185">Reference proteome</keyword>
<comment type="caution">
    <text evidence="1">The sequence shown here is derived from an EMBL/GenBank/DDBJ whole genome shotgun (WGS) entry which is preliminary data.</text>
</comment>
<gene>
    <name evidence="1" type="ORF">CLV56_3722</name>
</gene>
<proteinExistence type="predicted"/>
<sequence>MDLTSCPGCDAPAEVLWRFCEESTAGPVEHVKVRCVRRHWFLGSTESLFGSRA</sequence>
<accession>A0A2M9B8E4</accession>
<dbReference type="RefSeq" id="WP_157805221.1">
    <property type="nucleotide sequence ID" value="NZ_PGEZ01000002.1"/>
</dbReference>
<reference evidence="1 2" key="1">
    <citation type="submission" date="2017-11" db="EMBL/GenBank/DDBJ databases">
        <title>Genomic Encyclopedia of Archaeal and Bacterial Type Strains, Phase II (KMG-II): From Individual Species to Whole Genera.</title>
        <authorList>
            <person name="Goeker M."/>
        </authorList>
    </citation>
    <scope>NUCLEOTIDE SEQUENCE [LARGE SCALE GENOMIC DNA]</scope>
    <source>
        <strain evidence="1 2">DSM 27763</strain>
    </source>
</reference>
<name>A0A2M9B8E4_9ACTN</name>
<dbReference type="AlphaFoldDB" id="A0A2M9B8E4"/>
<protein>
    <submittedName>
        <fullName evidence="1">Uncharacterized protein</fullName>
    </submittedName>
</protein>
<dbReference type="EMBL" id="PGEZ01000002">
    <property type="protein sequence ID" value="PJJ54214.1"/>
    <property type="molecule type" value="Genomic_DNA"/>
</dbReference>
<organism evidence="1 2">
    <name type="scientific">Mumia flava</name>
    <dbReference type="NCBI Taxonomy" id="1348852"/>
    <lineage>
        <taxon>Bacteria</taxon>
        <taxon>Bacillati</taxon>
        <taxon>Actinomycetota</taxon>
        <taxon>Actinomycetes</taxon>
        <taxon>Propionibacteriales</taxon>
        <taxon>Nocardioidaceae</taxon>
        <taxon>Mumia</taxon>
    </lineage>
</organism>
<dbReference type="OrthoDB" id="3701098at2"/>
<evidence type="ECO:0000313" key="2">
    <source>
        <dbReference type="Proteomes" id="UP000230842"/>
    </source>
</evidence>
<dbReference type="Proteomes" id="UP000230842">
    <property type="component" value="Unassembled WGS sequence"/>
</dbReference>